<accession>S4VX09</accession>
<evidence type="ECO:0000313" key="2">
    <source>
        <dbReference type="EMBL" id="AGO82444.2"/>
    </source>
</evidence>
<dbReference type="PROSITE" id="PS50097">
    <property type="entry name" value="BTB"/>
    <property type="match status" value="1"/>
</dbReference>
<dbReference type="EMBL" id="KC977570">
    <property type="protein sequence ID" value="AGO82444.2"/>
    <property type="molecule type" value="Genomic_DNA"/>
</dbReference>
<dbReference type="InterPro" id="IPR000210">
    <property type="entry name" value="BTB/POZ_dom"/>
</dbReference>
<sequence length="390" mass="42635">MGRHKLAAIRRRYCDCVLRVSAGDTMDMGASDKRAIAHDVAAHRAVLAQATYFAGLFARAEPDSVDNQPDGDVPPPFRLVYRVGIPFRADSVSFLVDLLYGAVGADAVAAAIYLGLDRKYLVTVIEGSLGTLLVLPREDAQDAIAQLGRFVLCLVHGGVEPDLKAALLARTFGLLSEADRLSVPAGLVPTRYYHPEPAVADCAHDDGRGRLWRKITLPCDGSGDGRECEREITWEGIRFGAGMVGSTYEPIDDDDTYESEIEISVSAKPDGEALGRWMRSSLPEGYVDMRPRAATVVAMVFHPTRGVTFRREWTKSINEKGNTEALNNQLYAYESAHGRLPKHMVLVPTVPARSPRRGAKRVNHTVYADGVWSTLLACTVEVQVEELACP</sequence>
<reference evidence="2 3" key="1">
    <citation type="journal article" date="2013" name="Science">
        <title>Pandoraviruses: amoeba viruses with genomes up to 2.5 Mb reaching that of parasitic eukaryotes.</title>
        <authorList>
            <person name="Philippe N."/>
            <person name="Legendre M."/>
            <person name="Doutre G."/>
            <person name="Coute Y."/>
            <person name="Poirot O."/>
            <person name="Lescot M."/>
            <person name="Arslan D."/>
            <person name="Seltzer V."/>
            <person name="Bertaux L."/>
            <person name="Bruley C."/>
            <person name="Garin J."/>
            <person name="Claverie J.M."/>
            <person name="Abergel C."/>
        </authorList>
    </citation>
    <scope>NUCLEOTIDE SEQUENCE [LARGE SCALE GENOMIC DNA]</scope>
    <source>
        <strain evidence="2">Melbourne</strain>
    </source>
</reference>
<organism evidence="2 3">
    <name type="scientific">Pandoravirus dulcis</name>
    <dbReference type="NCBI Taxonomy" id="1349409"/>
    <lineage>
        <taxon>Viruses</taxon>
        <taxon>Pandoravirus</taxon>
    </lineage>
</organism>
<dbReference type="Proteomes" id="UP000201566">
    <property type="component" value="Segment"/>
</dbReference>
<proteinExistence type="predicted"/>
<protein>
    <recommendedName>
        <fullName evidence="1">BTB domain-containing protein</fullName>
    </recommendedName>
</protein>
<gene>
    <name evidence="2" type="ORF">pdul_cds_400</name>
</gene>
<evidence type="ECO:0000313" key="3">
    <source>
        <dbReference type="Proteomes" id="UP000201566"/>
    </source>
</evidence>
<feature type="domain" description="BTB" evidence="1">
    <location>
        <begin position="14"/>
        <end position="100"/>
    </location>
</feature>
<dbReference type="RefSeq" id="YP_008319113.2">
    <property type="nucleotide sequence ID" value="NC_021858.1"/>
</dbReference>
<evidence type="ECO:0000259" key="1">
    <source>
        <dbReference type="PROSITE" id="PS50097"/>
    </source>
</evidence>
<dbReference type="KEGG" id="vg:16512479"/>
<name>S4VX09_9VIRU</name>
<dbReference type="GeneID" id="16512479"/>